<gene>
    <name evidence="2" type="ORF">M419DRAFT_26903</name>
</gene>
<accession>A0A024RYX1</accession>
<dbReference type="AlphaFoldDB" id="A0A024RYX1"/>
<dbReference type="EMBL" id="KI911176">
    <property type="protein sequence ID" value="ETR97161.1"/>
    <property type="molecule type" value="Genomic_DNA"/>
</dbReference>
<evidence type="ECO:0000313" key="2">
    <source>
        <dbReference type="EMBL" id="ETR97161.1"/>
    </source>
</evidence>
<dbReference type="SUPFAM" id="SSF56399">
    <property type="entry name" value="ADP-ribosylation"/>
    <property type="match status" value="1"/>
</dbReference>
<proteinExistence type="predicted"/>
<feature type="domain" description="DUF7587" evidence="1">
    <location>
        <begin position="15"/>
        <end position="152"/>
    </location>
</feature>
<reference evidence="3" key="1">
    <citation type="journal article" date="2013" name="Ind. Biotechnol.">
        <title>Comparative genomics analysis of Trichoderma reesei strains.</title>
        <authorList>
            <person name="Koike H."/>
            <person name="Aerts A."/>
            <person name="LaButti K."/>
            <person name="Grigoriev I.V."/>
            <person name="Baker S.E."/>
        </authorList>
    </citation>
    <scope>NUCLEOTIDE SEQUENCE [LARGE SCALE GENOMIC DNA]</scope>
    <source>
        <strain evidence="3">ATCC 56765 / BCRC 32924 / NRRL 11460 / Rut C-30</strain>
    </source>
</reference>
<organism evidence="2 3">
    <name type="scientific">Hypocrea jecorina (strain ATCC 56765 / BCRC 32924 / NRRL 11460 / Rut C-30)</name>
    <name type="common">Trichoderma reesei</name>
    <dbReference type="NCBI Taxonomy" id="1344414"/>
    <lineage>
        <taxon>Eukaryota</taxon>
        <taxon>Fungi</taxon>
        <taxon>Dikarya</taxon>
        <taxon>Ascomycota</taxon>
        <taxon>Pezizomycotina</taxon>
        <taxon>Sordariomycetes</taxon>
        <taxon>Hypocreomycetidae</taxon>
        <taxon>Hypocreales</taxon>
        <taxon>Hypocreaceae</taxon>
        <taxon>Trichoderma</taxon>
    </lineage>
</organism>
<dbReference type="OrthoDB" id="5151300at2759"/>
<dbReference type="HOGENOM" id="CLU_1305021_0_0_1"/>
<dbReference type="PANTHER" id="PTHR40781:SF1">
    <property type="match status" value="1"/>
</dbReference>
<evidence type="ECO:0000313" key="3">
    <source>
        <dbReference type="Proteomes" id="UP000024376"/>
    </source>
</evidence>
<dbReference type="PANTHER" id="PTHR40781">
    <property type="match status" value="1"/>
</dbReference>
<dbReference type="Proteomes" id="UP000024376">
    <property type="component" value="Unassembled WGS sequence"/>
</dbReference>
<sequence length="180" mass="20693">MAGLFDADAYECDDLPERFYRVTYPGSQTRDEDTGDYVSDTTLEISDDVDLKEIVEDHFYWRRAPSPFISVFCDERHARNWARKRVDKLNCSLGDVYISEIDTAKLPAGTTVFEATLLADMLDIYHPYSENEYLVLHRISCVSIVSTRSLEEIEADELAHTMALFGLNDPIRMFIDQDSE</sequence>
<evidence type="ECO:0000259" key="1">
    <source>
        <dbReference type="Pfam" id="PF24494"/>
    </source>
</evidence>
<dbReference type="InterPro" id="IPR056009">
    <property type="entry name" value="DUF7587"/>
</dbReference>
<dbReference type="Pfam" id="PF24494">
    <property type="entry name" value="DUF7587"/>
    <property type="match status" value="1"/>
</dbReference>
<name>A0A024RYX1_HYPJR</name>
<dbReference type="KEGG" id="trr:M419DRAFT_26903"/>
<protein>
    <recommendedName>
        <fullName evidence="1">DUF7587 domain-containing protein</fullName>
    </recommendedName>
</protein>